<organism evidence="1 2">
    <name type="scientific">Puccinia sorghi</name>
    <dbReference type="NCBI Taxonomy" id="27349"/>
    <lineage>
        <taxon>Eukaryota</taxon>
        <taxon>Fungi</taxon>
        <taxon>Dikarya</taxon>
        <taxon>Basidiomycota</taxon>
        <taxon>Pucciniomycotina</taxon>
        <taxon>Pucciniomycetes</taxon>
        <taxon>Pucciniales</taxon>
        <taxon>Pucciniaceae</taxon>
        <taxon>Puccinia</taxon>
    </lineage>
</organism>
<accession>A0A0L6V3I2</accession>
<evidence type="ECO:0000313" key="1">
    <source>
        <dbReference type="EMBL" id="KNZ55316.1"/>
    </source>
</evidence>
<protein>
    <submittedName>
        <fullName evidence="1">Putative signal peptide protein</fullName>
    </submittedName>
</protein>
<keyword evidence="2" id="KW-1185">Reference proteome</keyword>
<evidence type="ECO:0000313" key="2">
    <source>
        <dbReference type="Proteomes" id="UP000037035"/>
    </source>
</evidence>
<sequence>MVLYLSFYFLVGSKIGAYAVQFMKKHRFKNTDLVIPDFLAKGAPPGHSIIFFLNNMSSLKHILLIYGFFCLYFKPTDPKSGLEHLGLGGIDDKLLKLLLSNNLSDLSLEQATSLIILGDIYMLLWLRKGSMGILFPHVKKKKKNHHGFSRSICFELKPCMVFLGLCNHGCRDLLGASDGKGFSYPVFQLLLMGQYFFWTSVQEYCNPRCVFISHNTWLDEEGEKFLIWRSIIYSQEENFQFFFSAICMKIGGSKGYAKYDDCVKPCPLFGTITDGFRRQKKNLGRRCTYRKLETIFARSSWQALELIDYFSKLILQGDKVSDGETNTILADLLFENNLHSKILIIGYTEALKTHNPSLSTPTSFQFQLSSINSPTIQQPFFIYPKPSHFLKNSTLGSDVLRTVQFPCMSRFHKEERAGQLRRGKVKTKLTQIAGIPSKDPGPQVRVWLGI</sequence>
<gene>
    <name evidence="1" type="ORF">VP01_2713g1</name>
</gene>
<dbReference type="AlphaFoldDB" id="A0A0L6V3I2"/>
<proteinExistence type="predicted"/>
<dbReference type="VEuPathDB" id="FungiDB:VP01_2713g1"/>
<dbReference type="EMBL" id="LAVV01007628">
    <property type="protein sequence ID" value="KNZ55316.1"/>
    <property type="molecule type" value="Genomic_DNA"/>
</dbReference>
<reference evidence="1 2" key="1">
    <citation type="submission" date="2015-08" db="EMBL/GenBank/DDBJ databases">
        <title>Next Generation Sequencing and Analysis of the Genome of Puccinia sorghi L Schw, the Causal Agent of Maize Common Rust.</title>
        <authorList>
            <person name="Rochi L."/>
            <person name="Burguener G."/>
            <person name="Darino M."/>
            <person name="Turjanski A."/>
            <person name="Kreff E."/>
            <person name="Dieguez M.J."/>
            <person name="Sacco F."/>
        </authorList>
    </citation>
    <scope>NUCLEOTIDE SEQUENCE [LARGE SCALE GENOMIC DNA]</scope>
    <source>
        <strain evidence="1 2">RO10H11247</strain>
    </source>
</reference>
<dbReference type="Proteomes" id="UP000037035">
    <property type="component" value="Unassembled WGS sequence"/>
</dbReference>
<name>A0A0L6V3I2_9BASI</name>
<comment type="caution">
    <text evidence="1">The sequence shown here is derived from an EMBL/GenBank/DDBJ whole genome shotgun (WGS) entry which is preliminary data.</text>
</comment>